<dbReference type="Pfam" id="PF04444">
    <property type="entry name" value="Dioxygenase_N"/>
    <property type="match status" value="1"/>
</dbReference>
<sequence length="296" mass="32997">MLIDSHEVVTPAVLKVMEQTKDPRLREIMGSLIRHLHGFVREVRLTELEFQQATRILNTMGQQSNDKHNEFVLMAGSLGVSSLVCLLNNGDNGATETSQSLLGPFWRLNHPETEDGGSILRSETPGPRLYCTFRVQDSDGNPIEGAEVDVWHASPVGLYENQDESQADFNLRGKFLTKADGTLRFKSVKPIGYPIPTNTTVGKLLAAQNRHPYRPAHVHALIFKEGFKTLTSQVYVDETDYLTSDVQFGVTKALIGHLVARNEPHPEDGDVGEWYTLDHTFTMEPGEAKLPIPPIK</sequence>
<feature type="domain" description="Catechol dioxygenase N-terminal" evidence="8">
    <location>
        <begin position="22"/>
        <end position="90"/>
    </location>
</feature>
<accession>A0A1Y6BNM3</accession>
<dbReference type="Proteomes" id="UP000192917">
    <property type="component" value="Unassembled WGS sequence"/>
</dbReference>
<evidence type="ECO:0000313" key="9">
    <source>
        <dbReference type="EMBL" id="SMF12147.1"/>
    </source>
</evidence>
<protein>
    <submittedName>
        <fullName evidence="9">Catechol 1,2-dioxygenase</fullName>
    </submittedName>
</protein>
<gene>
    <name evidence="9" type="ORF">SAMN05428998_10566</name>
</gene>
<reference evidence="9 10" key="1">
    <citation type="submission" date="2017-04" db="EMBL/GenBank/DDBJ databases">
        <authorList>
            <person name="Afonso C.L."/>
            <person name="Miller P.J."/>
            <person name="Scott M.A."/>
            <person name="Spackman E."/>
            <person name="Goraichik I."/>
            <person name="Dimitrov K.M."/>
            <person name="Suarez D.L."/>
            <person name="Swayne D.E."/>
        </authorList>
    </citation>
    <scope>NUCLEOTIDE SEQUENCE [LARGE SCALE GENOMIC DNA]</scope>
    <source>
        <strain evidence="9 10">USBA 355</strain>
    </source>
</reference>
<evidence type="ECO:0000256" key="4">
    <source>
        <dbReference type="ARBA" id="ARBA00022964"/>
    </source>
</evidence>
<keyword evidence="6" id="KW-0408">Iron</keyword>
<keyword evidence="3" id="KW-0479">Metal-binding</keyword>
<comment type="similarity">
    <text evidence="2">Belongs to the intradiol ring-cleavage dioxygenase family.</text>
</comment>
<name>A0A1Y6BNM3_9PROT</name>
<comment type="cofactor">
    <cofactor evidence="1">
        <name>Fe(3+)</name>
        <dbReference type="ChEBI" id="CHEBI:29034"/>
    </cofactor>
</comment>
<organism evidence="9 10">
    <name type="scientific">Tistlia consotensis USBA 355</name>
    <dbReference type="NCBI Taxonomy" id="560819"/>
    <lineage>
        <taxon>Bacteria</taxon>
        <taxon>Pseudomonadati</taxon>
        <taxon>Pseudomonadota</taxon>
        <taxon>Alphaproteobacteria</taxon>
        <taxon>Rhodospirillales</taxon>
        <taxon>Rhodovibrionaceae</taxon>
        <taxon>Tistlia</taxon>
    </lineage>
</organism>
<dbReference type="GO" id="GO:0018576">
    <property type="term" value="F:catechol 1,2-dioxygenase activity"/>
    <property type="evidence" value="ECO:0007669"/>
    <property type="project" value="InterPro"/>
</dbReference>
<dbReference type="RefSeq" id="WP_085122084.1">
    <property type="nucleotide sequence ID" value="NZ_FWZX01000005.1"/>
</dbReference>
<feature type="domain" description="Intradiol ring-cleavage dioxygenases" evidence="7">
    <location>
        <begin position="104"/>
        <end position="263"/>
    </location>
</feature>
<dbReference type="GO" id="GO:0009712">
    <property type="term" value="P:catechol-containing compound metabolic process"/>
    <property type="evidence" value="ECO:0007669"/>
    <property type="project" value="InterPro"/>
</dbReference>
<evidence type="ECO:0000256" key="2">
    <source>
        <dbReference type="ARBA" id="ARBA00007825"/>
    </source>
</evidence>
<keyword evidence="4 9" id="KW-0223">Dioxygenase</keyword>
<evidence type="ECO:0000256" key="1">
    <source>
        <dbReference type="ARBA" id="ARBA00001965"/>
    </source>
</evidence>
<evidence type="ECO:0000259" key="7">
    <source>
        <dbReference type="Pfam" id="PF00775"/>
    </source>
</evidence>
<proteinExistence type="inferred from homology"/>
<evidence type="ECO:0000256" key="5">
    <source>
        <dbReference type="ARBA" id="ARBA00023002"/>
    </source>
</evidence>
<dbReference type="PANTHER" id="PTHR33711:SF7">
    <property type="entry name" value="INTRADIOL RING-CLEAVAGE DIOXYGENASES DOMAIN-CONTAINING PROTEIN-RELATED"/>
    <property type="match status" value="1"/>
</dbReference>
<dbReference type="GO" id="GO:0008199">
    <property type="term" value="F:ferric iron binding"/>
    <property type="evidence" value="ECO:0007669"/>
    <property type="project" value="InterPro"/>
</dbReference>
<evidence type="ECO:0000313" key="10">
    <source>
        <dbReference type="Proteomes" id="UP000192917"/>
    </source>
</evidence>
<dbReference type="EMBL" id="FWZX01000005">
    <property type="protein sequence ID" value="SMF12147.1"/>
    <property type="molecule type" value="Genomic_DNA"/>
</dbReference>
<evidence type="ECO:0000259" key="8">
    <source>
        <dbReference type="Pfam" id="PF04444"/>
    </source>
</evidence>
<dbReference type="InterPro" id="IPR050770">
    <property type="entry name" value="Intradiol_RC_Dioxygenase"/>
</dbReference>
<dbReference type="SUPFAM" id="SSF49482">
    <property type="entry name" value="Aromatic compound dioxygenase"/>
    <property type="match status" value="1"/>
</dbReference>
<dbReference type="Pfam" id="PF00775">
    <property type="entry name" value="Dioxygenase_C"/>
    <property type="match status" value="1"/>
</dbReference>
<dbReference type="STRING" id="560819.SAMN05428998_10566"/>
<dbReference type="Gene3D" id="2.60.130.10">
    <property type="entry name" value="Aromatic compound dioxygenase"/>
    <property type="match status" value="1"/>
</dbReference>
<dbReference type="PANTHER" id="PTHR33711">
    <property type="entry name" value="DIOXYGENASE, PUTATIVE (AFU_ORTHOLOGUE AFUA_2G02910)-RELATED"/>
    <property type="match status" value="1"/>
</dbReference>
<dbReference type="AlphaFoldDB" id="A0A1Y6BNM3"/>
<dbReference type="InterPro" id="IPR007535">
    <property type="entry name" value="Catechol_dOase_N"/>
</dbReference>
<dbReference type="InterPro" id="IPR015889">
    <property type="entry name" value="Intradiol_dOase_core"/>
</dbReference>
<evidence type="ECO:0000256" key="6">
    <source>
        <dbReference type="ARBA" id="ARBA00023004"/>
    </source>
</evidence>
<keyword evidence="5" id="KW-0560">Oxidoreductase</keyword>
<evidence type="ECO:0000256" key="3">
    <source>
        <dbReference type="ARBA" id="ARBA00022723"/>
    </source>
</evidence>
<dbReference type="InterPro" id="IPR000627">
    <property type="entry name" value="Intradiol_dOase_C"/>
</dbReference>
<keyword evidence="10" id="KW-1185">Reference proteome</keyword>